<dbReference type="EMBL" id="HBKR01036142">
    <property type="protein sequence ID" value="CAE2334597.1"/>
    <property type="molecule type" value="Transcribed_RNA"/>
</dbReference>
<organism evidence="1">
    <name type="scientific">Paramoeba aestuarina</name>
    <dbReference type="NCBI Taxonomy" id="180227"/>
    <lineage>
        <taxon>Eukaryota</taxon>
        <taxon>Amoebozoa</taxon>
        <taxon>Discosea</taxon>
        <taxon>Flabellinia</taxon>
        <taxon>Dactylopodida</taxon>
        <taxon>Paramoebidae</taxon>
        <taxon>Paramoeba</taxon>
    </lineage>
</organism>
<sequence>MHPVYDEPPVLQNTTKNGKLYYAGGDDVDPKINLVHMYGSAYDMGKAFGELVGAEMEMFMKEVLQWIEQKADEQVHILPKPIQNEFIKEGVFAALDLTAELTKPYTPQHFFQEMQGMADGSGIPYQNILRVNMIPELIKASCSMFGAWGEAIEKTDGTLIQLRALDWNMDGPFQKYPMAAVYHPTDGGVPFMNVGYLGLIGSLTGYSSSPVGICEKVWIHYDGNYSRAGYPWHFLLRDILQFDQDIDSALTRIADADRTCSIFVGVGDGESNTFKALEYSHDYIEIWNDKNFPAYDNHPLMNGLVYLDKHTQPSTSDPCFTELLEFYYGQIDAHVTMQNITAQFVTGETHAAVYDYGANTVYVSNAQVYDPKTAPNPQPACARQYTKFDMTSLFLEEPPIM</sequence>
<dbReference type="InterPro" id="IPR047794">
    <property type="entry name" value="C45_proenzyme-like"/>
</dbReference>
<dbReference type="Gene3D" id="3.60.60.10">
    <property type="entry name" value="Penicillin V Acylase, Chain A"/>
    <property type="match status" value="1"/>
</dbReference>
<reference evidence="1" key="1">
    <citation type="submission" date="2021-01" db="EMBL/GenBank/DDBJ databases">
        <authorList>
            <person name="Corre E."/>
            <person name="Pelletier E."/>
            <person name="Niang G."/>
            <person name="Scheremetjew M."/>
            <person name="Finn R."/>
            <person name="Kale V."/>
            <person name="Holt S."/>
            <person name="Cochrane G."/>
            <person name="Meng A."/>
            <person name="Brown T."/>
            <person name="Cohen L."/>
        </authorList>
    </citation>
    <scope>NUCLEOTIDE SEQUENCE</scope>
    <source>
        <strain evidence="1">SoJaBio B1-5/56/2</strain>
    </source>
</reference>
<evidence type="ECO:0000313" key="1">
    <source>
        <dbReference type="EMBL" id="CAE2334597.1"/>
    </source>
</evidence>
<dbReference type="AlphaFoldDB" id="A0A7S4UHW4"/>
<name>A0A7S4UHW4_9EUKA</name>
<dbReference type="InterPro" id="IPR047803">
    <property type="entry name" value="DCD1A/B-like"/>
</dbReference>
<protein>
    <recommendedName>
        <fullName evidence="2">Acid ceramidase N-terminal domain-containing protein</fullName>
    </recommendedName>
</protein>
<dbReference type="PANTHER" id="PTHR35190">
    <property type="entry name" value="PROTEIN DCD1B"/>
    <property type="match status" value="1"/>
</dbReference>
<accession>A0A7S4UHW4</accession>
<proteinExistence type="predicted"/>
<gene>
    <name evidence="1" type="ORF">NAES01612_LOCUS23638</name>
</gene>
<dbReference type="NCBIfam" id="NF040521">
    <property type="entry name" value="C45_proenzyme"/>
    <property type="match status" value="1"/>
</dbReference>
<dbReference type="PANTHER" id="PTHR35190:SF2">
    <property type="entry name" value="PROTEIN DCD1B"/>
    <property type="match status" value="1"/>
</dbReference>
<evidence type="ECO:0008006" key="2">
    <source>
        <dbReference type="Google" id="ProtNLM"/>
    </source>
</evidence>